<accession>A0ABV7L1S9</accession>
<dbReference type="InterPro" id="IPR017850">
    <property type="entry name" value="Alkaline_phosphatase_core_sf"/>
</dbReference>
<dbReference type="Proteomes" id="UP001595528">
    <property type="component" value="Unassembled WGS sequence"/>
</dbReference>
<comment type="similarity">
    <text evidence="3 8">Belongs to the BPG-independent phosphoglycerate mutase family.</text>
</comment>
<dbReference type="GO" id="GO:0004619">
    <property type="term" value="F:phosphoglycerate mutase activity"/>
    <property type="evidence" value="ECO:0007669"/>
    <property type="project" value="UniProtKB-EC"/>
</dbReference>
<organism evidence="13 14">
    <name type="scientific">Marinibaculum pumilum</name>
    <dbReference type="NCBI Taxonomy" id="1766165"/>
    <lineage>
        <taxon>Bacteria</taxon>
        <taxon>Pseudomonadati</taxon>
        <taxon>Pseudomonadota</taxon>
        <taxon>Alphaproteobacteria</taxon>
        <taxon>Rhodospirillales</taxon>
        <taxon>Rhodospirillaceae</taxon>
        <taxon>Marinibaculum</taxon>
    </lineage>
</organism>
<evidence type="ECO:0000313" key="14">
    <source>
        <dbReference type="Proteomes" id="UP001595528"/>
    </source>
</evidence>
<sequence>MTAAKSPAPVVLCILDGWGLRDAPEDNALAQAKLPNWSRFTAAQAPARIATSGAAVGLPDGQMGNSEVGHMTIGSGRIPVQDLPRIDAAIADGSFARIPALQEVLDAAKAGSGTVHILGLMSPGGVHSHQRHILALAGVAAKAGLAVRLHALLDGRDTPPQSARDFLPQVEAGLQEIRETGADARIATICGRYYGMDRDKRWERTALAYAALVDGEGVRRADSAAAALQAAYDAEETDEFVQPAVIGDYAGMADGDALVMANFRADRARQIMTALTDPQFDGFARRMPAFSAVAGMASYSAALDERMAVLFPAMTFPNTLGACLAAAGLQQIRIAETEKYAHVTFFLNGGEEQVFDGEERALVPSPKVATYDLQPEMSAAQVTDEVVAALDGGRFALVVVNFANPDMVGHTGKLPAAIKAAEAVDAALGRVADAVERAGGVMLVTADHGNLEEMRDPDSGAAHTQHTTNPVPGLLVGPAAQGRRLADGGLADIAPTILDLLGLAQPAEMTGHSLLQPAEAGAAGKAGRADRAIA</sequence>
<feature type="binding site" evidence="8">
    <location>
        <position position="339"/>
    </location>
    <ligand>
        <name>substrate</name>
    </ligand>
</feature>
<comment type="caution">
    <text evidence="13">The sequence shown here is derived from an EMBL/GenBank/DDBJ whole genome shotgun (WGS) entry which is preliminary data.</text>
</comment>
<dbReference type="RefSeq" id="WP_379901300.1">
    <property type="nucleotide sequence ID" value="NZ_JBHRTR010000028.1"/>
</dbReference>
<evidence type="ECO:0000256" key="2">
    <source>
        <dbReference type="ARBA" id="ARBA00004798"/>
    </source>
</evidence>
<dbReference type="SUPFAM" id="SSF53649">
    <property type="entry name" value="Alkaline phosphatase-like"/>
    <property type="match status" value="1"/>
</dbReference>
<evidence type="ECO:0000259" key="11">
    <source>
        <dbReference type="Pfam" id="PF01676"/>
    </source>
</evidence>
<evidence type="ECO:0000256" key="5">
    <source>
        <dbReference type="ARBA" id="ARBA00023152"/>
    </source>
</evidence>
<dbReference type="SUPFAM" id="SSF64158">
    <property type="entry name" value="2,3-Bisphosphoglycerate-independent phosphoglycerate mutase, substrate-binding domain"/>
    <property type="match status" value="1"/>
</dbReference>
<keyword evidence="14" id="KW-1185">Reference proteome</keyword>
<feature type="binding site" evidence="8">
    <location>
        <position position="448"/>
    </location>
    <ligand>
        <name>Mn(2+)</name>
        <dbReference type="ChEBI" id="CHEBI:29035"/>
        <label>2</label>
    </ligand>
</feature>
<evidence type="ECO:0000256" key="1">
    <source>
        <dbReference type="ARBA" id="ARBA00000370"/>
    </source>
</evidence>
<keyword evidence="4 8" id="KW-0479">Metal-binding</keyword>
<comment type="function">
    <text evidence="8">Catalyzes the interconversion of 2-phosphoglycerate and 3-phosphoglycerate.</text>
</comment>
<dbReference type="NCBIfam" id="TIGR01307">
    <property type="entry name" value="pgm_bpd_ind"/>
    <property type="match status" value="1"/>
</dbReference>
<dbReference type="Pfam" id="PF01676">
    <property type="entry name" value="Metalloenzyme"/>
    <property type="match status" value="1"/>
</dbReference>
<comment type="pathway">
    <text evidence="2 8">Carbohydrate degradation; glycolysis; pyruvate from D-glyceraldehyde 3-phosphate: step 3/5.</text>
</comment>
<reference evidence="14" key="1">
    <citation type="journal article" date="2019" name="Int. J. Syst. Evol. Microbiol.">
        <title>The Global Catalogue of Microorganisms (GCM) 10K type strain sequencing project: providing services to taxonomists for standard genome sequencing and annotation.</title>
        <authorList>
            <consortium name="The Broad Institute Genomics Platform"/>
            <consortium name="The Broad Institute Genome Sequencing Center for Infectious Disease"/>
            <person name="Wu L."/>
            <person name="Ma J."/>
        </authorList>
    </citation>
    <scope>NUCLEOTIDE SEQUENCE [LARGE SCALE GENOMIC DNA]</scope>
    <source>
        <strain evidence="14">KCTC 42964</strain>
    </source>
</reference>
<comment type="catalytic activity">
    <reaction evidence="1 8">
        <text>(2R)-2-phosphoglycerate = (2R)-3-phosphoglycerate</text>
        <dbReference type="Rhea" id="RHEA:15901"/>
        <dbReference type="ChEBI" id="CHEBI:58272"/>
        <dbReference type="ChEBI" id="CHEBI:58289"/>
        <dbReference type="EC" id="5.4.2.12"/>
    </reaction>
</comment>
<feature type="binding site" evidence="8">
    <location>
        <position position="198"/>
    </location>
    <ligand>
        <name>substrate</name>
    </ligand>
</feature>
<dbReference type="EMBL" id="JBHRTR010000028">
    <property type="protein sequence ID" value="MFC3228306.1"/>
    <property type="molecule type" value="Genomic_DNA"/>
</dbReference>
<gene>
    <name evidence="8 13" type="primary">gpmI</name>
    <name evidence="13" type="ORF">ACFOGJ_13760</name>
</gene>
<feature type="active site" description="Phosphoserine intermediate" evidence="8">
    <location>
        <position position="66"/>
    </location>
</feature>
<protein>
    <recommendedName>
        <fullName evidence="8 9">2,3-bisphosphoglycerate-independent phosphoglycerate mutase</fullName>
        <shortName evidence="8">BPG-independent PGAM</shortName>
        <shortName evidence="8">Phosphoglyceromutase</shortName>
        <shortName evidence="8">iPGM</shortName>
        <ecNumber evidence="8 9">5.4.2.12</ecNumber>
    </recommendedName>
</protein>
<dbReference type="HAMAP" id="MF_01038">
    <property type="entry name" value="GpmI"/>
    <property type="match status" value="1"/>
</dbReference>
<evidence type="ECO:0000256" key="10">
    <source>
        <dbReference type="SAM" id="MobiDB-lite"/>
    </source>
</evidence>
<evidence type="ECO:0000256" key="6">
    <source>
        <dbReference type="ARBA" id="ARBA00023211"/>
    </source>
</evidence>
<comment type="subunit">
    <text evidence="8">Monomer.</text>
</comment>
<dbReference type="PIRSF" id="PIRSF001492">
    <property type="entry name" value="IPGAM"/>
    <property type="match status" value="1"/>
</dbReference>
<comment type="cofactor">
    <cofactor evidence="8">
        <name>Mn(2+)</name>
        <dbReference type="ChEBI" id="CHEBI:29035"/>
    </cofactor>
    <text evidence="8">Binds 2 manganese ions per subunit.</text>
</comment>
<dbReference type="PANTHER" id="PTHR31637:SF0">
    <property type="entry name" value="2,3-BISPHOSPHOGLYCERATE-INDEPENDENT PHOSPHOGLYCERATE MUTASE"/>
    <property type="match status" value="1"/>
</dbReference>
<keyword evidence="6 8" id="KW-0464">Manganese</keyword>
<feature type="domain" description="BPG-independent PGAM N-terminal" evidence="12">
    <location>
        <begin position="86"/>
        <end position="300"/>
    </location>
</feature>
<feature type="binding site" evidence="8">
    <location>
        <position position="16"/>
    </location>
    <ligand>
        <name>Mn(2+)</name>
        <dbReference type="ChEBI" id="CHEBI:29035"/>
        <label>2</label>
    </ligand>
</feature>
<evidence type="ECO:0000256" key="4">
    <source>
        <dbReference type="ARBA" id="ARBA00022723"/>
    </source>
</evidence>
<proteinExistence type="inferred from homology"/>
<feature type="binding site" evidence="8">
    <location>
        <position position="410"/>
    </location>
    <ligand>
        <name>Mn(2+)</name>
        <dbReference type="ChEBI" id="CHEBI:29035"/>
        <label>1</label>
    </ligand>
</feature>
<feature type="binding site" evidence="8">
    <location>
        <position position="466"/>
    </location>
    <ligand>
        <name>Mn(2+)</name>
        <dbReference type="ChEBI" id="CHEBI:29035"/>
        <label>1</label>
    </ligand>
</feature>
<dbReference type="Gene3D" id="3.40.720.10">
    <property type="entry name" value="Alkaline Phosphatase, subunit A"/>
    <property type="match status" value="1"/>
</dbReference>
<evidence type="ECO:0000256" key="3">
    <source>
        <dbReference type="ARBA" id="ARBA00008819"/>
    </source>
</evidence>
<feature type="binding site" evidence="8">
    <location>
        <position position="127"/>
    </location>
    <ligand>
        <name>substrate</name>
    </ligand>
</feature>
<dbReference type="EC" id="5.4.2.12" evidence="8 9"/>
<feature type="binding site" evidence="8">
    <location>
        <position position="66"/>
    </location>
    <ligand>
        <name>Mn(2+)</name>
        <dbReference type="ChEBI" id="CHEBI:29035"/>
        <label>2</label>
    </ligand>
</feature>
<dbReference type="Gene3D" id="3.40.1450.10">
    <property type="entry name" value="BPG-independent phosphoglycerate mutase, domain B"/>
    <property type="match status" value="1"/>
</dbReference>
<dbReference type="InterPro" id="IPR006124">
    <property type="entry name" value="Metalloenzyme"/>
</dbReference>
<evidence type="ECO:0000313" key="13">
    <source>
        <dbReference type="EMBL" id="MFC3228306.1"/>
    </source>
</evidence>
<feature type="binding site" evidence="8">
    <location>
        <position position="447"/>
    </location>
    <ligand>
        <name>Mn(2+)</name>
        <dbReference type="ChEBI" id="CHEBI:29035"/>
        <label>2</label>
    </ligand>
</feature>
<dbReference type="InterPro" id="IPR011258">
    <property type="entry name" value="BPG-indep_PGM_N"/>
</dbReference>
<dbReference type="PANTHER" id="PTHR31637">
    <property type="entry name" value="2,3-BISPHOSPHOGLYCERATE-INDEPENDENT PHOSPHOGLYCERATE MUTASE"/>
    <property type="match status" value="1"/>
</dbReference>
<dbReference type="CDD" id="cd16010">
    <property type="entry name" value="iPGM"/>
    <property type="match status" value="1"/>
</dbReference>
<evidence type="ECO:0000256" key="8">
    <source>
        <dbReference type="HAMAP-Rule" id="MF_01038"/>
    </source>
</evidence>
<dbReference type="InterPro" id="IPR036646">
    <property type="entry name" value="PGAM_B_sf"/>
</dbReference>
<feature type="binding site" evidence="8">
    <location>
        <begin position="264"/>
        <end position="267"/>
    </location>
    <ligand>
        <name>substrate</name>
    </ligand>
</feature>
<feature type="domain" description="Metalloenzyme" evidence="11">
    <location>
        <begin position="9"/>
        <end position="504"/>
    </location>
</feature>
<keyword evidence="7 8" id="KW-0413">Isomerase</keyword>
<evidence type="ECO:0000256" key="9">
    <source>
        <dbReference type="NCBIfam" id="TIGR01307"/>
    </source>
</evidence>
<feature type="region of interest" description="Disordered" evidence="10">
    <location>
        <begin position="453"/>
        <end position="473"/>
    </location>
</feature>
<dbReference type="Pfam" id="PF06415">
    <property type="entry name" value="iPGM_N"/>
    <property type="match status" value="1"/>
</dbReference>
<feature type="binding site" evidence="8">
    <location>
        <position position="406"/>
    </location>
    <ligand>
        <name>Mn(2+)</name>
        <dbReference type="ChEBI" id="CHEBI:29035"/>
        <label>1</label>
    </ligand>
</feature>
<keyword evidence="5 8" id="KW-0324">Glycolysis</keyword>
<name>A0ABV7L1S9_9PROT</name>
<evidence type="ECO:0000256" key="7">
    <source>
        <dbReference type="ARBA" id="ARBA00023235"/>
    </source>
</evidence>
<feature type="binding site" evidence="8">
    <location>
        <position position="192"/>
    </location>
    <ligand>
        <name>substrate</name>
    </ligand>
</feature>
<dbReference type="InterPro" id="IPR005995">
    <property type="entry name" value="Pgm_bpd_ind"/>
</dbReference>
<evidence type="ECO:0000259" key="12">
    <source>
        <dbReference type="Pfam" id="PF06415"/>
    </source>
</evidence>
<feature type="binding site" evidence="8">
    <location>
        <begin position="156"/>
        <end position="157"/>
    </location>
    <ligand>
        <name>substrate</name>
    </ligand>
</feature>